<keyword evidence="2" id="KW-0238">DNA-binding</keyword>
<dbReference type="AlphaFoldDB" id="A0AAI8GTX6"/>
<evidence type="ECO:0000256" key="1">
    <source>
        <dbReference type="ARBA" id="ARBA00023015"/>
    </source>
</evidence>
<protein>
    <submittedName>
        <fullName evidence="5">AraC family transcriptional regulator</fullName>
    </submittedName>
</protein>
<feature type="domain" description="HTH araC/xylS-type" evidence="4">
    <location>
        <begin position="190"/>
        <end position="289"/>
    </location>
</feature>
<dbReference type="PANTHER" id="PTHR43280:SF28">
    <property type="entry name" value="HTH-TYPE TRANSCRIPTIONAL ACTIVATOR RHAS"/>
    <property type="match status" value="1"/>
</dbReference>
<dbReference type="GO" id="GO:0003700">
    <property type="term" value="F:DNA-binding transcription factor activity"/>
    <property type="evidence" value="ECO:0007669"/>
    <property type="project" value="InterPro"/>
</dbReference>
<dbReference type="Proteomes" id="UP000197058">
    <property type="component" value="Chromosome"/>
</dbReference>
<dbReference type="RefSeq" id="WP_058591418.1">
    <property type="nucleotide sequence ID" value="NZ_CP022046.2"/>
</dbReference>
<dbReference type="GO" id="GO:0043565">
    <property type="term" value="F:sequence-specific DNA binding"/>
    <property type="evidence" value="ECO:0007669"/>
    <property type="project" value="InterPro"/>
</dbReference>
<dbReference type="Gene3D" id="2.60.120.10">
    <property type="entry name" value="Jelly Rolls"/>
    <property type="match status" value="1"/>
</dbReference>
<dbReference type="Gene3D" id="1.10.10.60">
    <property type="entry name" value="Homeodomain-like"/>
    <property type="match status" value="2"/>
</dbReference>
<proteinExistence type="predicted"/>
<evidence type="ECO:0000313" key="5">
    <source>
        <dbReference type="EMBL" id="ASE34329.1"/>
    </source>
</evidence>
<evidence type="ECO:0000259" key="4">
    <source>
        <dbReference type="PROSITE" id="PS01124"/>
    </source>
</evidence>
<dbReference type="KEGG" id="sscu:CEP64_06960"/>
<keyword evidence="3" id="KW-0804">Transcription</keyword>
<evidence type="ECO:0000256" key="3">
    <source>
        <dbReference type="ARBA" id="ARBA00023163"/>
    </source>
</evidence>
<dbReference type="PANTHER" id="PTHR43280">
    <property type="entry name" value="ARAC-FAMILY TRANSCRIPTIONAL REGULATOR"/>
    <property type="match status" value="1"/>
</dbReference>
<dbReference type="PROSITE" id="PS00041">
    <property type="entry name" value="HTH_ARAC_FAMILY_1"/>
    <property type="match status" value="1"/>
</dbReference>
<dbReference type="PROSITE" id="PS01124">
    <property type="entry name" value="HTH_ARAC_FAMILY_2"/>
    <property type="match status" value="1"/>
</dbReference>
<sequence length="292" mass="34886">MYTEIIVEETREELIQYPYKNWHHIILHTVLNKTLYGYIPIHWHSALQYVYVINGELKVGIGEELIYVPKGHGLFINSQVVHEINESVSDTEYFCWNIELADMYKQIEMEYLTQVLELAHKIPYIYLSPNLSEHQMLINIIKDAGEKFIKKEQHFKLDISIYYYESLKHLINIMSQIETDAHYYFDQRIKTLINYIQVHYQSKITLNDLSDNIHMSKPETVRLFSKYVHQTPFQYILNYRLEKSVSLLNKHTDKSITDISYACGFSTTSYFIQKFKDRYGQTPKQFLKQIKK</sequence>
<dbReference type="SMART" id="SM00342">
    <property type="entry name" value="HTH_ARAC"/>
    <property type="match status" value="1"/>
</dbReference>
<dbReference type="Pfam" id="PF02311">
    <property type="entry name" value="AraC_binding"/>
    <property type="match status" value="1"/>
</dbReference>
<accession>A0AAI8GTX6</accession>
<dbReference type="InterPro" id="IPR003313">
    <property type="entry name" value="AraC-bd"/>
</dbReference>
<dbReference type="InterPro" id="IPR018062">
    <property type="entry name" value="HTH_AraC-typ_CS"/>
</dbReference>
<dbReference type="InterPro" id="IPR020449">
    <property type="entry name" value="Tscrpt_reg_AraC-type_HTH"/>
</dbReference>
<dbReference type="PRINTS" id="PR00032">
    <property type="entry name" value="HTHARAC"/>
</dbReference>
<evidence type="ECO:0000256" key="2">
    <source>
        <dbReference type="ARBA" id="ARBA00023125"/>
    </source>
</evidence>
<dbReference type="InterPro" id="IPR018060">
    <property type="entry name" value="HTH_AraC"/>
</dbReference>
<dbReference type="EMBL" id="CP022046">
    <property type="protein sequence ID" value="ASE34329.1"/>
    <property type="molecule type" value="Genomic_DNA"/>
</dbReference>
<dbReference type="InterPro" id="IPR011051">
    <property type="entry name" value="RmlC_Cupin_sf"/>
</dbReference>
<dbReference type="InterPro" id="IPR009057">
    <property type="entry name" value="Homeodomain-like_sf"/>
</dbReference>
<evidence type="ECO:0000313" key="6">
    <source>
        <dbReference type="Proteomes" id="UP000197058"/>
    </source>
</evidence>
<dbReference type="SUPFAM" id="SSF51182">
    <property type="entry name" value="RmlC-like cupins"/>
    <property type="match status" value="1"/>
</dbReference>
<keyword evidence="1" id="KW-0805">Transcription regulation</keyword>
<name>A0AAI8GTX6_MAMSC</name>
<reference evidence="6" key="1">
    <citation type="submission" date="2017-06" db="EMBL/GenBank/DDBJ databases">
        <title>FDA dAtabase for Regulatory Grade micrObial Sequences (FDA-ARGOS): Supporting development and validation of Infectious Disease Dx tests.</title>
        <authorList>
            <person name="Goldberg B."/>
            <person name="Campos J."/>
            <person name="Tallon L."/>
            <person name="Sadzewicz L."/>
            <person name="Sengamalay N."/>
            <person name="Ott S."/>
            <person name="Godinez A."/>
            <person name="Nagaraj S."/>
            <person name="Vavikolanu K."/>
            <person name="Nadendla S."/>
            <person name="George J."/>
            <person name="Geyer C."/>
            <person name="Sichtig H."/>
        </authorList>
    </citation>
    <scope>NUCLEOTIDE SEQUENCE [LARGE SCALE GENOMIC DNA]</scope>
    <source>
        <strain evidence="6">FDAARGOS_285</strain>
    </source>
</reference>
<gene>
    <name evidence="5" type="ORF">CEP64_06960</name>
</gene>
<dbReference type="InterPro" id="IPR014710">
    <property type="entry name" value="RmlC-like_jellyroll"/>
</dbReference>
<dbReference type="Pfam" id="PF12833">
    <property type="entry name" value="HTH_18"/>
    <property type="match status" value="1"/>
</dbReference>
<dbReference type="SUPFAM" id="SSF46689">
    <property type="entry name" value="Homeodomain-like"/>
    <property type="match status" value="2"/>
</dbReference>
<organism evidence="5 6">
    <name type="scientific">Mammaliicoccus sciuri</name>
    <name type="common">Staphylococcus sciuri</name>
    <dbReference type="NCBI Taxonomy" id="1296"/>
    <lineage>
        <taxon>Bacteria</taxon>
        <taxon>Bacillati</taxon>
        <taxon>Bacillota</taxon>
        <taxon>Bacilli</taxon>
        <taxon>Bacillales</taxon>
        <taxon>Staphylococcaceae</taxon>
        <taxon>Mammaliicoccus</taxon>
    </lineage>
</organism>